<keyword evidence="2" id="KW-0812">Transmembrane</keyword>
<sequence>MPTQRAHCHEQPARSNGLRRLQDYTRQAAGQVKGLLDHNNLPTDLQLRGPWHRYMRELVKALGILIRGAPEGLRREVAKPFEGVWDFQDNSPLATPLKVEHLVFVLESLESLLLAGREVMGAGPSEEVAVREINYDARLLSSVEDLNLLSASALSSDLDLDPSSALQSYKGRLIARTPLAKVRDLTLNAQLIRGVEVHFSMRLAEDRSHHIFAWWFRYGDRNVHETVPTPRLYWDEHFESWAQYGDSDDMSDGEDEEEERANMPSQEGTLRCDALAAVSTPMLRVRAGWRAFAEKLQDESIQTGNWSAEASVSSETRCPARHFRSKGVHVWTVLCLVSGFLQFRGRRFRASVLLLTRIRDDLHVVSVRTFALSVLWLSIFFITLFGVACPFLQRLACSLRELTCGPCYAWCPREFRAVGASDGAVVGSTSSLKNKCCSMLAFQLALCIGLVHGINTSASDEEYLLARQAQMPLRRDVPDYMERWNEEWAKQLPLNALNQFVALAGRLATPGALGQLAIALLSIFEPSGSSTRALVEIILQWTKDHVEKDNVVQELIKSLNGNVTADLNAVQVEMSDYKIGVERLQVEAMGASCFPSDRFMWCLRALERGQLKGRDALYTIKRSPVKYGAIANYLLAFSSVLTIWREQYELMAFFENWRPSISDPQEAPKEGAMKVRGYIMNSTEVRDHMNRFYENSTATLQDIVDAFWEWRSEKIDFSMHKAKRDEVQDAAMLVLKRDIFVGELAPMLKSYTTLHRLLPGRSDDPPKREPFFREMIYLGPYSSFIMGAVYTNTKDVAFYIHPDLIEEDAKGSVYKAGGRTGAHVDQLVLFSAGKSGTSVTKIGNEQGGVERERQSLPPFTCGMEIAYHENYMNEIAFMNIKNQSMAIQGLKTSDRAKRWYSGPGLCGLYTLHQFHKYTKPFSFTLGRGIELSFKWEPVTEEVKRFELFREDVRDLVELTARDAMGVLVLWSAFSAFVGSKFELTFSLSSYRRMAAPLRCSLVFLCLVGSAARECTSEGCEASKGGSLLQANAAQSRLLLNHSQAEGRSLALHRRASRARGGAKGKEHGREGNLDAAVASKAFDWVDDVVDAMVDVANTVADYGSQIGTELADVGLEAGSFAGNSALVIGKSVVTVAEQTYKAVPSEIKAAASTLGSEVLSAGALVVGVGEAAAKAASRLSQEGLQKAAKSLEQGVKLAGKVAQDVAAKAADLGAEVGKLGSLAVALAADAWNVIKDLVGCFLKMISSMCTLFLKDACDCDAGSYLSLSTSKISARCVFKAGGFTKGFGLSASAGGHFGQADESSSGRPKLPGSSSVQDRRGPLQELKEKKSLRTSLAWAPEGSCSGHMQLAIDGIVQFEPAVELSVDTRGDTVIAVSGTVRVSVEALVEVAGTLTGSAELTASADFEVNSRTTVNPTGKAEVDVQGAQVLRLGMGRDLSSSSSGPVLTVWPMPGVPVTVNPMMNAELRGQATVEISGAALLQKEKHEQFLQPAVRSPEHRHCTVYEQWRKRWLGSHVARRVITIESN</sequence>
<protein>
    <submittedName>
        <fullName evidence="3">Uncharacterized protein</fullName>
    </submittedName>
</protein>
<evidence type="ECO:0000313" key="3">
    <source>
        <dbReference type="EMBL" id="OLQ12932.1"/>
    </source>
</evidence>
<feature type="region of interest" description="Disordered" evidence="1">
    <location>
        <begin position="1298"/>
        <end position="1323"/>
    </location>
</feature>
<name>A0A1Q9F003_SYMMI</name>
<feature type="region of interest" description="Disordered" evidence="1">
    <location>
        <begin position="245"/>
        <end position="267"/>
    </location>
</feature>
<accession>A0A1Q9F003</accession>
<dbReference type="Proteomes" id="UP000186817">
    <property type="component" value="Unassembled WGS sequence"/>
</dbReference>
<feature type="transmembrane region" description="Helical" evidence="2">
    <location>
        <begin position="365"/>
        <end position="388"/>
    </location>
</feature>
<keyword evidence="4" id="KW-1185">Reference proteome</keyword>
<dbReference type="OrthoDB" id="10317161at2759"/>
<evidence type="ECO:0000256" key="2">
    <source>
        <dbReference type="SAM" id="Phobius"/>
    </source>
</evidence>
<evidence type="ECO:0000256" key="1">
    <source>
        <dbReference type="SAM" id="MobiDB-lite"/>
    </source>
</evidence>
<organism evidence="3 4">
    <name type="scientific">Symbiodinium microadriaticum</name>
    <name type="common">Dinoflagellate</name>
    <name type="synonym">Zooxanthella microadriatica</name>
    <dbReference type="NCBI Taxonomy" id="2951"/>
    <lineage>
        <taxon>Eukaryota</taxon>
        <taxon>Sar</taxon>
        <taxon>Alveolata</taxon>
        <taxon>Dinophyceae</taxon>
        <taxon>Suessiales</taxon>
        <taxon>Symbiodiniaceae</taxon>
        <taxon>Symbiodinium</taxon>
    </lineage>
</organism>
<evidence type="ECO:0000313" key="4">
    <source>
        <dbReference type="Proteomes" id="UP000186817"/>
    </source>
</evidence>
<dbReference type="EMBL" id="LSRX01000036">
    <property type="protein sequence ID" value="OLQ12932.1"/>
    <property type="molecule type" value="Genomic_DNA"/>
</dbReference>
<feature type="compositionally biased region" description="Polar residues" evidence="1">
    <location>
        <begin position="1301"/>
        <end position="1316"/>
    </location>
</feature>
<proteinExistence type="predicted"/>
<comment type="caution">
    <text evidence="3">The sequence shown here is derived from an EMBL/GenBank/DDBJ whole genome shotgun (WGS) entry which is preliminary data.</text>
</comment>
<feature type="compositionally biased region" description="Acidic residues" evidence="1">
    <location>
        <begin position="246"/>
        <end position="259"/>
    </location>
</feature>
<keyword evidence="2" id="KW-0472">Membrane</keyword>
<reference evidence="3 4" key="1">
    <citation type="submission" date="2016-02" db="EMBL/GenBank/DDBJ databases">
        <title>Genome analysis of coral dinoflagellate symbionts highlights evolutionary adaptations to a symbiotic lifestyle.</title>
        <authorList>
            <person name="Aranda M."/>
            <person name="Li Y."/>
            <person name="Liew Y.J."/>
            <person name="Baumgarten S."/>
            <person name="Simakov O."/>
            <person name="Wilson M."/>
            <person name="Piel J."/>
            <person name="Ashoor H."/>
            <person name="Bougouffa S."/>
            <person name="Bajic V.B."/>
            <person name="Ryu T."/>
            <person name="Ravasi T."/>
            <person name="Bayer T."/>
            <person name="Micklem G."/>
            <person name="Kim H."/>
            <person name="Bhak J."/>
            <person name="Lajeunesse T.C."/>
            <person name="Voolstra C.R."/>
        </authorList>
    </citation>
    <scope>NUCLEOTIDE SEQUENCE [LARGE SCALE GENOMIC DNA]</scope>
    <source>
        <strain evidence="3 4">CCMP2467</strain>
    </source>
</reference>
<gene>
    <name evidence="3" type="ORF">AK812_SmicGene3126</name>
</gene>
<keyword evidence="2" id="KW-1133">Transmembrane helix</keyword>
<feature type="transmembrane region" description="Helical" evidence="2">
    <location>
        <begin position="328"/>
        <end position="345"/>
    </location>
</feature>